<name>A0ABY4AMT0_9BURK</name>
<evidence type="ECO:0000313" key="1">
    <source>
        <dbReference type="EMBL" id="UOD50377.1"/>
    </source>
</evidence>
<dbReference type="Proteomes" id="UP000831607">
    <property type="component" value="Chromosome"/>
</dbReference>
<organism evidence="1 2">
    <name type="scientific">Orrella daihaiensis</name>
    <dbReference type="NCBI Taxonomy" id="2782176"/>
    <lineage>
        <taxon>Bacteria</taxon>
        <taxon>Pseudomonadati</taxon>
        <taxon>Pseudomonadota</taxon>
        <taxon>Betaproteobacteria</taxon>
        <taxon>Burkholderiales</taxon>
        <taxon>Alcaligenaceae</taxon>
        <taxon>Orrella</taxon>
    </lineage>
</organism>
<keyword evidence="2" id="KW-1185">Reference proteome</keyword>
<gene>
    <name evidence="1" type="ORF">DHf2319_00010</name>
</gene>
<protein>
    <submittedName>
        <fullName evidence="1">Uncharacterized protein</fullName>
    </submittedName>
</protein>
<dbReference type="RefSeq" id="WP_243478781.1">
    <property type="nucleotide sequence ID" value="NZ_CP063982.1"/>
</dbReference>
<sequence>MRYIEFSAKKPTTAKTPSQLRIHALQKNIEQQRRALAVERERQRRAKELERQQQASVRLRAKG</sequence>
<proteinExistence type="predicted"/>
<evidence type="ECO:0000313" key="2">
    <source>
        <dbReference type="Proteomes" id="UP000831607"/>
    </source>
</evidence>
<accession>A0ABY4AMT0</accession>
<dbReference type="EMBL" id="CP063982">
    <property type="protein sequence ID" value="UOD50377.1"/>
    <property type="molecule type" value="Genomic_DNA"/>
</dbReference>
<reference evidence="1 2" key="1">
    <citation type="submission" date="2020-11" db="EMBL/GenBank/DDBJ databases">
        <title>Algicoccus daihaiensis sp.nov., isolated from Daihai Lake in Inner Mongolia.</title>
        <authorList>
            <person name="Kai J."/>
        </authorList>
    </citation>
    <scope>NUCLEOTIDE SEQUENCE [LARGE SCALE GENOMIC DNA]</scope>
    <source>
        <strain evidence="2">f23</strain>
    </source>
</reference>